<reference evidence="2 3" key="1">
    <citation type="submission" date="2016-08" db="EMBL/GenBank/DDBJ databases">
        <title>A Parts List for Fungal Cellulosomes Revealed by Comparative Genomics.</title>
        <authorList>
            <consortium name="DOE Joint Genome Institute"/>
            <person name="Haitjema C.H."/>
            <person name="Gilmore S.P."/>
            <person name="Henske J.K."/>
            <person name="Solomon K.V."/>
            <person name="De Groot R."/>
            <person name="Kuo A."/>
            <person name="Mondo S.J."/>
            <person name="Salamov A.A."/>
            <person name="Labutti K."/>
            <person name="Zhao Z."/>
            <person name="Chiniquy J."/>
            <person name="Barry K."/>
            <person name="Brewer H.M."/>
            <person name="Purvine S.O."/>
            <person name="Wright A.T."/>
            <person name="Boxma B."/>
            <person name="Van Alen T."/>
            <person name="Hackstein J.H."/>
            <person name="Baker S.E."/>
            <person name="Grigoriev I.V."/>
            <person name="O'Malley M.A."/>
        </authorList>
    </citation>
    <scope>NUCLEOTIDE SEQUENCE [LARGE SCALE GENOMIC DNA]</scope>
    <source>
        <strain evidence="2 3">G1</strain>
    </source>
</reference>
<accession>A0A1Y2A714</accession>
<keyword evidence="1" id="KW-0472">Membrane</keyword>
<gene>
    <name evidence="2" type="ORF">LY90DRAFT_517452</name>
</gene>
<keyword evidence="1" id="KW-1133">Transmembrane helix</keyword>
<keyword evidence="1" id="KW-0812">Transmembrane</keyword>
<proteinExistence type="predicted"/>
<comment type="caution">
    <text evidence="2">The sequence shown here is derived from an EMBL/GenBank/DDBJ whole genome shotgun (WGS) entry which is preliminary data.</text>
</comment>
<dbReference type="EMBL" id="MCOG01000320">
    <property type="protein sequence ID" value="ORY18281.1"/>
    <property type="molecule type" value="Genomic_DNA"/>
</dbReference>
<feature type="transmembrane region" description="Helical" evidence="1">
    <location>
        <begin position="184"/>
        <end position="205"/>
    </location>
</feature>
<dbReference type="OrthoDB" id="10529458at2759"/>
<evidence type="ECO:0000313" key="2">
    <source>
        <dbReference type="EMBL" id="ORY18281.1"/>
    </source>
</evidence>
<feature type="transmembrane region" description="Helical" evidence="1">
    <location>
        <begin position="159"/>
        <end position="177"/>
    </location>
</feature>
<keyword evidence="3" id="KW-1185">Reference proteome</keyword>
<feature type="transmembrane region" description="Helical" evidence="1">
    <location>
        <begin position="104"/>
        <end position="126"/>
    </location>
</feature>
<organism evidence="2 3">
    <name type="scientific">Neocallimastix californiae</name>
    <dbReference type="NCBI Taxonomy" id="1754190"/>
    <lineage>
        <taxon>Eukaryota</taxon>
        <taxon>Fungi</taxon>
        <taxon>Fungi incertae sedis</taxon>
        <taxon>Chytridiomycota</taxon>
        <taxon>Chytridiomycota incertae sedis</taxon>
        <taxon>Neocallimastigomycetes</taxon>
        <taxon>Neocallimastigales</taxon>
        <taxon>Neocallimastigaceae</taxon>
        <taxon>Neocallimastix</taxon>
    </lineage>
</organism>
<sequence>MYISTAQKLGMSYDELDRLNLQVFQNNDSNMAINDKELIKNQRKTMRETILFNIEKKLNEFGNFKEGEYWINHFQTSSTSIHSKKKEVSTLQELNKNVSYIHSLYSEVGVIYFVNLVIYIIVIIVYSRTKTKYIQEFNYEWRYQCPLINADFLMDFNELVLIFYQFFIIFKIWNYTYIFKYIKYFGYSLMVWILLGPLSNIIAYVTIYQKSYLYNKFTSSISGICYLILSILLIWDKIYYTMRGKGNDPNYYFISFKSEECPIHKTFFCGCMDTESEYIVIRKYIDFYKYCSQIFTYSNGNIKYIKTNSKNQLKFTIE</sequence>
<dbReference type="Proteomes" id="UP000193920">
    <property type="component" value="Unassembled WGS sequence"/>
</dbReference>
<name>A0A1Y2A714_9FUNG</name>
<dbReference type="AlphaFoldDB" id="A0A1Y2A714"/>
<feature type="transmembrane region" description="Helical" evidence="1">
    <location>
        <begin position="217"/>
        <end position="235"/>
    </location>
</feature>
<evidence type="ECO:0000313" key="3">
    <source>
        <dbReference type="Proteomes" id="UP000193920"/>
    </source>
</evidence>
<protein>
    <submittedName>
        <fullName evidence="2">Uncharacterized protein</fullName>
    </submittedName>
</protein>
<evidence type="ECO:0000256" key="1">
    <source>
        <dbReference type="SAM" id="Phobius"/>
    </source>
</evidence>